<feature type="transmembrane region" description="Helical" evidence="1">
    <location>
        <begin position="276"/>
        <end position="295"/>
    </location>
</feature>
<name>K1L262_CECL9</name>
<feature type="transmembrane region" description="Helical" evidence="1">
    <location>
        <begin position="6"/>
        <end position="24"/>
    </location>
</feature>
<evidence type="ECO:0000256" key="1">
    <source>
        <dbReference type="SAM" id="Phobius"/>
    </source>
</evidence>
<feature type="transmembrane region" description="Helical" evidence="1">
    <location>
        <begin position="391"/>
        <end position="413"/>
    </location>
</feature>
<reference evidence="2 3" key="1">
    <citation type="journal article" date="2012" name="J. Bacteriol.">
        <title>Draft Genome Sequence of Cecembia lonarensis Strain LW9T, Isolated from Lonar Lake, a Haloalkaline Lake in India.</title>
        <authorList>
            <person name="Shivaji S."/>
            <person name="Ara S."/>
            <person name="Singh A."/>
            <person name="Pinnaka A.K."/>
        </authorList>
    </citation>
    <scope>NUCLEOTIDE SEQUENCE [LARGE SCALE GENOMIC DNA]</scope>
    <source>
        <strain evidence="2 3">LW9</strain>
    </source>
</reference>
<feature type="transmembrane region" description="Helical" evidence="1">
    <location>
        <begin position="127"/>
        <end position="149"/>
    </location>
</feature>
<feature type="transmembrane region" description="Helical" evidence="1">
    <location>
        <begin position="307"/>
        <end position="323"/>
    </location>
</feature>
<dbReference type="InterPro" id="IPR008537">
    <property type="entry name" value="DUF819"/>
</dbReference>
<dbReference type="PATRIC" id="fig|1225176.3.peg.951"/>
<feature type="transmembrane region" description="Helical" evidence="1">
    <location>
        <begin position="36"/>
        <end position="55"/>
    </location>
</feature>
<dbReference type="Pfam" id="PF05684">
    <property type="entry name" value="DUF819"/>
    <property type="match status" value="1"/>
</dbReference>
<evidence type="ECO:0000313" key="3">
    <source>
        <dbReference type="Proteomes" id="UP000004478"/>
    </source>
</evidence>
<organism evidence="2 3">
    <name type="scientific">Cecembia lonarensis (strain CCUG 58316 / KCTC 22772 / LW9)</name>
    <dbReference type="NCBI Taxonomy" id="1225176"/>
    <lineage>
        <taxon>Bacteria</taxon>
        <taxon>Pseudomonadati</taxon>
        <taxon>Bacteroidota</taxon>
        <taxon>Cytophagia</taxon>
        <taxon>Cytophagales</taxon>
        <taxon>Cyclobacteriaceae</taxon>
        <taxon>Cecembia</taxon>
    </lineage>
</organism>
<gene>
    <name evidence="2" type="ORF">B879_00887</name>
</gene>
<dbReference type="Proteomes" id="UP000004478">
    <property type="component" value="Unassembled WGS sequence"/>
</dbReference>
<dbReference type="AlphaFoldDB" id="K1L262"/>
<feature type="transmembrane region" description="Helical" evidence="1">
    <location>
        <begin position="98"/>
        <end position="115"/>
    </location>
</feature>
<accession>K1L262</accession>
<keyword evidence="3" id="KW-1185">Reference proteome</keyword>
<dbReference type="PANTHER" id="PTHR34289">
    <property type="entry name" value="PROTEIN, PUTATIVE (DUF819)-RELATED"/>
    <property type="match status" value="1"/>
</dbReference>
<feature type="transmembrane region" description="Helical" evidence="1">
    <location>
        <begin position="365"/>
        <end position="385"/>
    </location>
</feature>
<sequence>MDLTLILLFIFYLIAPAVILYLCYRYPFLDKIGSVIIAYVFGLVLGNVGILPGLGEVLYEKIITHPHTNVKDVKNMLDAGLITANDLIGFQVYQLKDILMSITVLLAIPLMLFSTNLKSWKKLAGKVVLSLIIALFSVLSTITLGFFLFRNSSIDDLWKISGLLVGVYTGGTPNLASLKLMLKVDANTYILTHTYDLIIGVFYLGFLITVGKNLFGKFLPPFHNDIASIKNAEHVTNPKAPDTTKKRVQVIIKGLALSIGIAGVSLGIATLFPENLLMVTVILSITSLGIIASNADKINQLPLTFETGMYLILIFSLVVASLADISNFTGINPSLLGYISMAVFGSLLIHVLLCKLFKIDADTTMITSVSFICSPPFVPVIAGALGNKQIIISGITVGIIGYAIGNYLGYFLANFLKMF</sequence>
<comment type="caution">
    <text evidence="2">The sequence shown here is derived from an EMBL/GenBank/DDBJ whole genome shotgun (WGS) entry which is preliminary data.</text>
</comment>
<keyword evidence="1" id="KW-0812">Transmembrane</keyword>
<evidence type="ECO:0000313" key="2">
    <source>
        <dbReference type="EMBL" id="EKB50505.1"/>
    </source>
</evidence>
<feature type="transmembrane region" description="Helical" evidence="1">
    <location>
        <begin position="335"/>
        <end position="353"/>
    </location>
</feature>
<keyword evidence="1" id="KW-1133">Transmembrane helix</keyword>
<keyword evidence="1" id="KW-0472">Membrane</keyword>
<dbReference type="PANTHER" id="PTHR34289:SF8">
    <property type="entry name" value="DUF819 DOMAIN-CONTAINING PROTEIN"/>
    <property type="match status" value="1"/>
</dbReference>
<protein>
    <submittedName>
        <fullName evidence="2">Putative integral membrane protein</fullName>
    </submittedName>
</protein>
<dbReference type="RefSeq" id="WP_009183931.1">
    <property type="nucleotide sequence ID" value="NZ_AMGM01000008.1"/>
</dbReference>
<feature type="transmembrane region" description="Helical" evidence="1">
    <location>
        <begin position="250"/>
        <end position="270"/>
    </location>
</feature>
<proteinExistence type="predicted"/>
<dbReference type="EMBL" id="AMGM01000008">
    <property type="protein sequence ID" value="EKB50505.1"/>
    <property type="molecule type" value="Genomic_DNA"/>
</dbReference>
<feature type="transmembrane region" description="Helical" evidence="1">
    <location>
        <begin position="189"/>
        <end position="210"/>
    </location>
</feature>